<evidence type="ECO:0000256" key="2">
    <source>
        <dbReference type="SAM" id="MobiDB-lite"/>
    </source>
</evidence>
<dbReference type="Gene3D" id="3.40.50.300">
    <property type="entry name" value="P-loop containing nucleotide triphosphate hydrolases"/>
    <property type="match status" value="1"/>
</dbReference>
<dbReference type="Proteomes" id="UP000053411">
    <property type="component" value="Unassembled WGS sequence"/>
</dbReference>
<dbReference type="OrthoDB" id="443402at2759"/>
<evidence type="ECO:0000259" key="4">
    <source>
        <dbReference type="Pfam" id="PF25053"/>
    </source>
</evidence>
<feature type="domain" description="Nephrocystin 3-like N-terminal" evidence="3">
    <location>
        <begin position="251"/>
        <end position="431"/>
    </location>
</feature>
<sequence length="1069" mass="121757">MEAIAALSLACNIIQVIDSTSKAVKACGQFYKYGTTVDIEDLSYVSDQLSQTSDALDKAQSLPPGTQLSKTDAALVELGKRVHDLAESLSKELNSLKIAPGLGRRAALVKTFHLKWRASRIDELKRKLDGLVQVLDNKILVQLSEKLSLTLRNQGDILKALNDRQKEIAQQIIEGATTVEKLVSSQGAQARSHVTQEHLVTRSRIDQIDKKIDQVVDTQLQKVEFDKFMQSLHFPGINWRQDTIEEAHEKTFEWIFESLEDTPERWHNFPSWLRSDQPLYWILGKPGSGKSTLMNFLVQDSRTLKELGSSGQPTTILSFFFWEAGVELQKALVGLLRSLIYQLLRAIDSNQALQVWSDVIQPHNPPLLTVWTSKLLLRLLQMIVQAVDQRFCFFLDGLDEFQDAVDGTEAIRALQDVLNYQNSIKLCISSRPQNNLQVLYQGCPNLVIQTLTEHDIRRYVEDKLLKTPLTDQLGAAHSTQASRLVDEVVWKAEGVFLWVTLAVQSLLRGIRNEDHWETLQERLDQLPSEISDLYKHMWKRMADDYPIYAKEAALYLQIIQHFGPQNLLEMTIMVDEDLRPIFSTPAATWGVKQLEAKVDHEKVRKRVTVCCAGFLEVTDVQLYNLDSELRKVQKRLEYSTLELRPEVIDHLLECFRAHTSTKVDFVHRTAAEFLNTSDGHALLQAQLYTKEELVVQLLRSNLISVFLAPPLYALWLPLEFWAAYLPHLESEEASTEFYSEAEVICRKLFALDLWDLKSVESDLIVRGQSDEVDYIKLFRDFSTPRYLMNRLNEKGVAENKAYLTELLSWWVEGAFICWYLPRVIQCGVLLLQLGADPNQVLWPGISDHQAFTIWTNALIWPSLWLRAETPSELEKGSYVDLITAMLEAGADPNESHDCCFARDSEEDGWRSSSEATLSTAFMLSKFSALDLVTGSGHVLAERIESLLRGAGAASARKQVLCFQPPMSWWVSTKHSSNPPFFHAYVTTASWIRMQPSIKRKGLDYFRALHQDDSHVFNNGLDALHAAGWTDEEMRTTRSLQRLWEELQQSGDEGQDGHEQHSTEGEDVEN</sequence>
<accession>A0A0D2JY84</accession>
<name>A0A0D2JY84_9EURO</name>
<dbReference type="EMBL" id="KN848081">
    <property type="protein sequence ID" value="KIX95499.1"/>
    <property type="molecule type" value="Genomic_DNA"/>
</dbReference>
<dbReference type="PANTHER" id="PTHR10039">
    <property type="entry name" value="AMELOGENIN"/>
    <property type="match status" value="1"/>
</dbReference>
<keyword evidence="6" id="KW-1185">Reference proteome</keyword>
<protein>
    <submittedName>
        <fullName evidence="5">Uncharacterized protein</fullName>
    </submittedName>
</protein>
<feature type="region of interest" description="Disordered" evidence="2">
    <location>
        <begin position="1045"/>
        <end position="1069"/>
    </location>
</feature>
<dbReference type="RefSeq" id="XP_016629622.1">
    <property type="nucleotide sequence ID" value="XM_016779115.1"/>
</dbReference>
<dbReference type="AlphaFoldDB" id="A0A0D2JY84"/>
<dbReference type="Pfam" id="PF24883">
    <property type="entry name" value="NPHP3_N"/>
    <property type="match status" value="1"/>
</dbReference>
<dbReference type="VEuPathDB" id="FungiDB:Z520_08619"/>
<dbReference type="InterPro" id="IPR027417">
    <property type="entry name" value="P-loop_NTPase"/>
</dbReference>
<feature type="compositionally biased region" description="Basic and acidic residues" evidence="2">
    <location>
        <begin position="1054"/>
        <end position="1063"/>
    </location>
</feature>
<dbReference type="GeneID" id="27714365"/>
<dbReference type="Pfam" id="PF25053">
    <property type="entry name" value="DUF7791"/>
    <property type="match status" value="1"/>
</dbReference>
<reference evidence="5 6" key="1">
    <citation type="submission" date="2015-01" db="EMBL/GenBank/DDBJ databases">
        <title>The Genome Sequence of Fonsecaea multimorphosa CBS 102226.</title>
        <authorList>
            <consortium name="The Broad Institute Genomics Platform"/>
            <person name="Cuomo C."/>
            <person name="de Hoog S."/>
            <person name="Gorbushina A."/>
            <person name="Stielow B."/>
            <person name="Teixiera M."/>
            <person name="Abouelleil A."/>
            <person name="Chapman S.B."/>
            <person name="Priest M."/>
            <person name="Young S.K."/>
            <person name="Wortman J."/>
            <person name="Nusbaum C."/>
            <person name="Birren B."/>
        </authorList>
    </citation>
    <scope>NUCLEOTIDE SEQUENCE [LARGE SCALE GENOMIC DNA]</scope>
    <source>
        <strain evidence="5 6">CBS 102226</strain>
    </source>
</reference>
<dbReference type="InterPro" id="IPR056884">
    <property type="entry name" value="NPHP3-like_N"/>
</dbReference>
<gene>
    <name evidence="5" type="ORF">Z520_08619</name>
</gene>
<evidence type="ECO:0000256" key="1">
    <source>
        <dbReference type="ARBA" id="ARBA00022737"/>
    </source>
</evidence>
<organism evidence="5 6">
    <name type="scientific">Fonsecaea multimorphosa CBS 102226</name>
    <dbReference type="NCBI Taxonomy" id="1442371"/>
    <lineage>
        <taxon>Eukaryota</taxon>
        <taxon>Fungi</taxon>
        <taxon>Dikarya</taxon>
        <taxon>Ascomycota</taxon>
        <taxon>Pezizomycotina</taxon>
        <taxon>Eurotiomycetes</taxon>
        <taxon>Chaetothyriomycetidae</taxon>
        <taxon>Chaetothyriales</taxon>
        <taxon>Herpotrichiellaceae</taxon>
        <taxon>Fonsecaea</taxon>
    </lineage>
</organism>
<evidence type="ECO:0000313" key="6">
    <source>
        <dbReference type="Proteomes" id="UP000053411"/>
    </source>
</evidence>
<evidence type="ECO:0000313" key="5">
    <source>
        <dbReference type="EMBL" id="KIX95499.1"/>
    </source>
</evidence>
<proteinExistence type="predicted"/>
<keyword evidence="1" id="KW-0677">Repeat</keyword>
<dbReference type="InterPro" id="IPR056693">
    <property type="entry name" value="DUF7791"/>
</dbReference>
<feature type="domain" description="DUF7791" evidence="4">
    <location>
        <begin position="546"/>
        <end position="687"/>
    </location>
</feature>
<dbReference type="STRING" id="1442371.A0A0D2JY84"/>
<dbReference type="SUPFAM" id="SSF52540">
    <property type="entry name" value="P-loop containing nucleoside triphosphate hydrolases"/>
    <property type="match status" value="1"/>
</dbReference>
<dbReference type="PANTHER" id="PTHR10039:SF5">
    <property type="entry name" value="NACHT DOMAIN-CONTAINING PROTEIN"/>
    <property type="match status" value="1"/>
</dbReference>
<evidence type="ECO:0000259" key="3">
    <source>
        <dbReference type="Pfam" id="PF24883"/>
    </source>
</evidence>